<dbReference type="OrthoDB" id="9792945at2"/>
<dbReference type="PANTHER" id="PTHR33507">
    <property type="entry name" value="INNER MEMBRANE PROTEIN YBBJ"/>
    <property type="match status" value="1"/>
</dbReference>
<evidence type="ECO:0000256" key="2">
    <source>
        <dbReference type="ARBA" id="ARBA00022692"/>
    </source>
</evidence>
<keyword evidence="8" id="KW-1185">Reference proteome</keyword>
<keyword evidence="7" id="KW-0645">Protease</keyword>
<evidence type="ECO:0000259" key="6">
    <source>
        <dbReference type="Pfam" id="PF01957"/>
    </source>
</evidence>
<evidence type="ECO:0000256" key="4">
    <source>
        <dbReference type="ARBA" id="ARBA00023136"/>
    </source>
</evidence>
<dbReference type="KEGG" id="cei:CEPID_06575"/>
<dbReference type="SUPFAM" id="SSF141322">
    <property type="entry name" value="NfeD domain-like"/>
    <property type="match status" value="1"/>
</dbReference>
<organism evidence="7 8">
    <name type="scientific">Corynebacterium epidermidicanis</name>
    <dbReference type="NCBI Taxonomy" id="1050174"/>
    <lineage>
        <taxon>Bacteria</taxon>
        <taxon>Bacillati</taxon>
        <taxon>Actinomycetota</taxon>
        <taxon>Actinomycetes</taxon>
        <taxon>Mycobacteriales</taxon>
        <taxon>Corynebacteriaceae</taxon>
        <taxon>Corynebacterium</taxon>
    </lineage>
</organism>
<dbReference type="PANTHER" id="PTHR33507:SF3">
    <property type="entry name" value="INNER MEMBRANE PROTEIN YBBJ"/>
    <property type="match status" value="1"/>
</dbReference>
<dbReference type="Gene3D" id="2.40.50.140">
    <property type="entry name" value="Nucleic acid-binding proteins"/>
    <property type="match status" value="1"/>
</dbReference>
<proteinExistence type="predicted"/>
<evidence type="ECO:0000256" key="1">
    <source>
        <dbReference type="ARBA" id="ARBA00004141"/>
    </source>
</evidence>
<dbReference type="InterPro" id="IPR012340">
    <property type="entry name" value="NA-bd_OB-fold"/>
</dbReference>
<dbReference type="STRING" id="1050174.CEPID_06575"/>
<dbReference type="PATRIC" id="fig|1050174.4.peg.1326"/>
<dbReference type="GO" id="GO:0008233">
    <property type="term" value="F:peptidase activity"/>
    <property type="evidence" value="ECO:0007669"/>
    <property type="project" value="UniProtKB-KW"/>
</dbReference>
<name>A0A0G3GUH6_9CORY</name>
<dbReference type="RefSeq" id="WP_047240243.1">
    <property type="nucleotide sequence ID" value="NZ_CP011541.1"/>
</dbReference>
<dbReference type="Pfam" id="PF01957">
    <property type="entry name" value="NfeD"/>
    <property type="match status" value="1"/>
</dbReference>
<dbReference type="InterPro" id="IPR052165">
    <property type="entry name" value="Membrane_assoc_protease"/>
</dbReference>
<reference evidence="7 8" key="1">
    <citation type="submission" date="2015-05" db="EMBL/GenBank/DDBJ databases">
        <title>Complete genome sequence of Corynebacterium epidermidicanis DSM 45586, isolated from the skin of a dog suffering from pruritus.</title>
        <authorList>
            <person name="Ruckert C."/>
            <person name="Albersmeier A."/>
            <person name="Winkler A."/>
            <person name="Tauch A."/>
        </authorList>
    </citation>
    <scope>NUCLEOTIDE SEQUENCE [LARGE SCALE GENOMIC DNA]</scope>
    <source>
        <strain evidence="7 8">DSM 45586</strain>
    </source>
</reference>
<dbReference type="Proteomes" id="UP000035368">
    <property type="component" value="Chromosome"/>
</dbReference>
<dbReference type="GO" id="GO:0005886">
    <property type="term" value="C:plasma membrane"/>
    <property type="evidence" value="ECO:0007669"/>
    <property type="project" value="TreeGrafter"/>
</dbReference>
<comment type="subcellular location">
    <subcellularLocation>
        <location evidence="1">Membrane</location>
        <topology evidence="1">Multi-pass membrane protein</topology>
    </subcellularLocation>
</comment>
<keyword evidence="2 5" id="KW-0812">Transmembrane</keyword>
<evidence type="ECO:0000313" key="7">
    <source>
        <dbReference type="EMBL" id="AKK03173.1"/>
    </source>
</evidence>
<evidence type="ECO:0000313" key="8">
    <source>
        <dbReference type="Proteomes" id="UP000035368"/>
    </source>
</evidence>
<evidence type="ECO:0000256" key="5">
    <source>
        <dbReference type="SAM" id="Phobius"/>
    </source>
</evidence>
<keyword evidence="3 5" id="KW-1133">Transmembrane helix</keyword>
<gene>
    <name evidence="7" type="ORF">CEPID_06575</name>
</gene>
<feature type="domain" description="NfeD-like C-terminal" evidence="6">
    <location>
        <begin position="82"/>
        <end position="140"/>
    </location>
</feature>
<keyword evidence="7" id="KW-0378">Hydrolase</keyword>
<feature type="transmembrane region" description="Helical" evidence="5">
    <location>
        <begin position="45"/>
        <end position="67"/>
    </location>
</feature>
<dbReference type="GO" id="GO:0006508">
    <property type="term" value="P:proteolysis"/>
    <property type="evidence" value="ECO:0007669"/>
    <property type="project" value="UniProtKB-KW"/>
</dbReference>
<sequence length="143" mass="15374">MEALIWFIAGLVFAGLELVGGEFSLLLIGTAALMTAGVALTGVPMWVQVAVFAVCAVANLMFVRPILHRHLHRKPALDTSVQALVGKAAEVLEPVSESGGLVRIDGEIWSAKSMLPTELFEEDDRVYVARIDGSTAIVWKDIS</sequence>
<dbReference type="AlphaFoldDB" id="A0A0G3GUH6"/>
<protein>
    <submittedName>
        <fullName evidence="7">Membrane protein implicated in regulation of membrane protease activity</fullName>
    </submittedName>
</protein>
<keyword evidence="4 5" id="KW-0472">Membrane</keyword>
<evidence type="ECO:0000256" key="3">
    <source>
        <dbReference type="ARBA" id="ARBA00022989"/>
    </source>
</evidence>
<dbReference type="EMBL" id="CP011541">
    <property type="protein sequence ID" value="AKK03173.1"/>
    <property type="molecule type" value="Genomic_DNA"/>
</dbReference>
<dbReference type="InterPro" id="IPR002810">
    <property type="entry name" value="NfeD-like_C"/>
</dbReference>
<accession>A0A0G3GUH6</accession>